<dbReference type="SMART" id="SM00248">
    <property type="entry name" value="ANK"/>
    <property type="match status" value="6"/>
</dbReference>
<protein>
    <submittedName>
        <fullName evidence="3">Ankyrin</fullName>
    </submittedName>
</protein>
<dbReference type="PANTHER" id="PTHR10039:SF10">
    <property type="entry name" value="NACHT DOMAIN-CONTAINING PROTEIN"/>
    <property type="match status" value="1"/>
</dbReference>
<dbReference type="SUPFAM" id="SSF48403">
    <property type="entry name" value="Ankyrin repeat"/>
    <property type="match status" value="2"/>
</dbReference>
<dbReference type="PROSITE" id="PS50088">
    <property type="entry name" value="ANK_REPEAT"/>
    <property type="match status" value="2"/>
</dbReference>
<dbReference type="Pfam" id="PF12796">
    <property type="entry name" value="Ank_2"/>
    <property type="match status" value="1"/>
</dbReference>
<feature type="domain" description="GPI inositol-deacylase winged helix" evidence="2">
    <location>
        <begin position="164"/>
        <end position="240"/>
    </location>
</feature>
<proteinExistence type="predicted"/>
<evidence type="ECO:0000256" key="1">
    <source>
        <dbReference type="PROSITE-ProRule" id="PRU00023"/>
    </source>
</evidence>
<evidence type="ECO:0000313" key="3">
    <source>
        <dbReference type="EMBL" id="PSN69353.1"/>
    </source>
</evidence>
<gene>
    <name evidence="3" type="ORF">BS50DRAFT_633114</name>
</gene>
<dbReference type="Pfam" id="PF22939">
    <property type="entry name" value="WHD_GPIID"/>
    <property type="match status" value="1"/>
</dbReference>
<dbReference type="OrthoDB" id="7464126at2759"/>
<feature type="repeat" description="ANK" evidence="1">
    <location>
        <begin position="652"/>
        <end position="684"/>
    </location>
</feature>
<dbReference type="InterPro" id="IPR036770">
    <property type="entry name" value="Ankyrin_rpt-contain_sf"/>
</dbReference>
<sequence length="784" mass="88613">MRITSDSEIIHKLILQALPPGHKAFVVLDELQKELKIFLCISFRLEANDQAISTFTNLQSVKIIRIPDDNSNIESFISNELQRCIQSNIITINDPNLVFDIQNALLEKSQGMFLWVALQIQTLCTMLSDHDIRKAINNLPKDLSETFFRILKGSQNSVNLSQRLLLEVILAAYRPLTLEELREALSVTPGDTIWNAEKLINDMSSALGCCGCLIIIDEEEYTVRFIHHSVKQFILGEFRDPENVGFSIEKVHLTMADIIVTYLSYGVFGTAISKGNVPSINVQSTPSRVIESTNGSSGVIQKVALKFLVNRKKDIDISRTLAELRISAPSYGTRDFHLHHYAHYHWTKHIISQTEPSSTLRNLLPNLIHERASTLDGTGQHCWNLLWRAASNHHFETMALLLQTRKGYFSPDDLDEASLLYLWAQFTGHQFLSSLLPHDNLSDSGWQEDCKSLLELVSARGNAQMVTLLLQRFPKIGPQDEIYADAIRTGSKSDKVDVVDILLRMAFECDQIMSIKHYNEALHTACREGHEQLVSRIICHCPPSHEHSWEFNKSIICSAIRGHSSIVRILCCHPKTYRLRSITSIEDLMMEKLERKVSSFLETYIHSGNNAVQDRTRKPLIESAEEGLIDILKAVIEDAKEYGGPQGLDDLNLTQALLVASRRGSLDVASLLLEYGAQIDGGNIDEPTPIYEASENGQLEMVKYLLDNGGYREFVHTKWEPICVAAKNGHFAIVKLLTENREYARRVLHTDGLKCRNYEIMKLLINRGFEAPNLGDENFLSVVI</sequence>
<keyword evidence="4" id="KW-1185">Reference proteome</keyword>
<evidence type="ECO:0000259" key="2">
    <source>
        <dbReference type="Pfam" id="PF22939"/>
    </source>
</evidence>
<dbReference type="EMBL" id="KZ678133">
    <property type="protein sequence ID" value="PSN69353.1"/>
    <property type="molecule type" value="Genomic_DNA"/>
</dbReference>
<dbReference type="Proteomes" id="UP000240883">
    <property type="component" value="Unassembled WGS sequence"/>
</dbReference>
<dbReference type="InterPro" id="IPR002110">
    <property type="entry name" value="Ankyrin_rpt"/>
</dbReference>
<dbReference type="PANTHER" id="PTHR10039">
    <property type="entry name" value="AMELOGENIN"/>
    <property type="match status" value="1"/>
</dbReference>
<keyword evidence="1" id="KW-0040">ANK repeat</keyword>
<dbReference type="Gene3D" id="1.25.40.20">
    <property type="entry name" value="Ankyrin repeat-containing domain"/>
    <property type="match status" value="2"/>
</dbReference>
<dbReference type="PROSITE" id="PS50297">
    <property type="entry name" value="ANK_REP_REGION"/>
    <property type="match status" value="1"/>
</dbReference>
<name>A0A2T2NVD5_CORCC</name>
<dbReference type="AlphaFoldDB" id="A0A2T2NVD5"/>
<dbReference type="InterPro" id="IPR054471">
    <property type="entry name" value="GPIID_WHD"/>
</dbReference>
<evidence type="ECO:0000313" key="4">
    <source>
        <dbReference type="Proteomes" id="UP000240883"/>
    </source>
</evidence>
<feature type="repeat" description="ANK" evidence="1">
    <location>
        <begin position="685"/>
        <end position="709"/>
    </location>
</feature>
<reference evidence="3 4" key="1">
    <citation type="journal article" date="2018" name="Front. Microbiol.">
        <title>Genome-Wide Analysis of Corynespora cassiicola Leaf Fall Disease Putative Effectors.</title>
        <authorList>
            <person name="Lopez D."/>
            <person name="Ribeiro S."/>
            <person name="Label P."/>
            <person name="Fumanal B."/>
            <person name="Venisse J.S."/>
            <person name="Kohler A."/>
            <person name="de Oliveira R.R."/>
            <person name="Labutti K."/>
            <person name="Lipzen A."/>
            <person name="Lail K."/>
            <person name="Bauer D."/>
            <person name="Ohm R.A."/>
            <person name="Barry K.W."/>
            <person name="Spatafora J."/>
            <person name="Grigoriev I.V."/>
            <person name="Martin F.M."/>
            <person name="Pujade-Renaud V."/>
        </authorList>
    </citation>
    <scope>NUCLEOTIDE SEQUENCE [LARGE SCALE GENOMIC DNA]</scope>
    <source>
        <strain evidence="3 4">Philippines</strain>
    </source>
</reference>
<accession>A0A2T2NVD5</accession>
<dbReference type="STRING" id="1448308.A0A2T2NVD5"/>
<organism evidence="3 4">
    <name type="scientific">Corynespora cassiicola Philippines</name>
    <dbReference type="NCBI Taxonomy" id="1448308"/>
    <lineage>
        <taxon>Eukaryota</taxon>
        <taxon>Fungi</taxon>
        <taxon>Dikarya</taxon>
        <taxon>Ascomycota</taxon>
        <taxon>Pezizomycotina</taxon>
        <taxon>Dothideomycetes</taxon>
        <taxon>Pleosporomycetidae</taxon>
        <taxon>Pleosporales</taxon>
        <taxon>Corynesporascaceae</taxon>
        <taxon>Corynespora</taxon>
    </lineage>
</organism>